<dbReference type="GO" id="GO:0030288">
    <property type="term" value="C:outer membrane-bounded periplasmic space"/>
    <property type="evidence" value="ECO:0007669"/>
    <property type="project" value="UniProtKB-ARBA"/>
</dbReference>
<dbReference type="InterPro" id="IPR030678">
    <property type="entry name" value="Peptide/Ni-bd"/>
</dbReference>
<dbReference type="PANTHER" id="PTHR30290">
    <property type="entry name" value="PERIPLASMIC BINDING COMPONENT OF ABC TRANSPORTER"/>
    <property type="match status" value="1"/>
</dbReference>
<feature type="chain" id="PRO_5029019029" evidence="3">
    <location>
        <begin position="27"/>
        <end position="530"/>
    </location>
</feature>
<comment type="similarity">
    <text evidence="1">Belongs to the bacterial solute-binding protein 5 family.</text>
</comment>
<dbReference type="InterPro" id="IPR000914">
    <property type="entry name" value="SBP_5_dom"/>
</dbReference>
<reference evidence="5 6" key="1">
    <citation type="submission" date="2020-04" db="EMBL/GenBank/DDBJ databases">
        <authorList>
            <person name="De Canck E."/>
        </authorList>
    </citation>
    <scope>NUCLEOTIDE SEQUENCE [LARGE SCALE GENOMIC DNA]</scope>
    <source>
        <strain evidence="5 6">LMG 26690</strain>
    </source>
</reference>
<dbReference type="InterPro" id="IPR039424">
    <property type="entry name" value="SBP_5"/>
</dbReference>
<dbReference type="GO" id="GO:0043190">
    <property type="term" value="C:ATP-binding cassette (ABC) transporter complex"/>
    <property type="evidence" value="ECO:0007669"/>
    <property type="project" value="InterPro"/>
</dbReference>
<evidence type="ECO:0000259" key="4">
    <source>
        <dbReference type="Pfam" id="PF00496"/>
    </source>
</evidence>
<name>A0A6S6Z5H2_9BURK</name>
<dbReference type="GO" id="GO:0015833">
    <property type="term" value="P:peptide transport"/>
    <property type="evidence" value="ECO:0007669"/>
    <property type="project" value="TreeGrafter"/>
</dbReference>
<dbReference type="PIRSF" id="PIRSF002741">
    <property type="entry name" value="MppA"/>
    <property type="match status" value="1"/>
</dbReference>
<dbReference type="Gene3D" id="3.40.190.10">
    <property type="entry name" value="Periplasmic binding protein-like II"/>
    <property type="match status" value="1"/>
</dbReference>
<gene>
    <name evidence="5" type="primary">gsiB_1</name>
    <name evidence="5" type="ORF">LMG26690_00285</name>
</gene>
<dbReference type="SUPFAM" id="SSF53850">
    <property type="entry name" value="Periplasmic binding protein-like II"/>
    <property type="match status" value="1"/>
</dbReference>
<evidence type="ECO:0000256" key="3">
    <source>
        <dbReference type="SAM" id="SignalP"/>
    </source>
</evidence>
<feature type="domain" description="Solute-binding protein family 5" evidence="4">
    <location>
        <begin position="78"/>
        <end position="437"/>
    </location>
</feature>
<dbReference type="Gene3D" id="3.10.105.10">
    <property type="entry name" value="Dipeptide-binding Protein, Domain 3"/>
    <property type="match status" value="1"/>
</dbReference>
<proteinExistence type="inferred from homology"/>
<sequence>MQSKTMRRLAMMLAWIPAAASVAVHAQNAQQPQPGGTLTFLMAQEPTALVSLVNPKVENRNISAKITEGLLRYDLQFKPQPLLATEWNITDDGLRYTFKLRTGVKFHNGTDFTSADVKYSILKQREIGPRGRITFANVQDVETPDPHTAIIVLSKPAPYLLKALSSAETPIVSQQRYGAADPLVHDNNNHPIGTGPFRFKEWSKGSYVVLEKNPDYWRKGHPYLDRVIYRFIKNTASISAAIETGEANAALNVAVSDLDRLSGNPKLAIDDTYDEFLSNVLFLEFNLDNPILANPKVRHALAHAIDRNFIANTVYYKRARVVNSPIPSILAQYYDDSAFNYPVDLVRANTLLDEAGYARKGSDGRFSLRLAFMPSADFKRTSEYIRAALNRVGVKVDIVDGDLPTFINRLYKERSFDLSVNGLGRLFDPTVGVQRFYWSDGIKNPLPFVNAAHYNNPRVDDLFRAAAVETDDTRRAATFKEIQGIVGKDLPTLPLVTVPSTLQVYQKRVHNLNNSVDLTAGDFSDTWLEH</sequence>
<accession>A0A6S6Z5H2</accession>
<evidence type="ECO:0000313" key="5">
    <source>
        <dbReference type="EMBL" id="CAB3655594.1"/>
    </source>
</evidence>
<organism evidence="5 6">
    <name type="scientific">Achromobacter animicus</name>
    <dbReference type="NCBI Taxonomy" id="1389935"/>
    <lineage>
        <taxon>Bacteria</taxon>
        <taxon>Pseudomonadati</taxon>
        <taxon>Pseudomonadota</taxon>
        <taxon>Betaproteobacteria</taxon>
        <taxon>Burkholderiales</taxon>
        <taxon>Alcaligenaceae</taxon>
        <taxon>Achromobacter</taxon>
    </lineage>
</organism>
<dbReference type="RefSeq" id="WP_254594856.1">
    <property type="nucleotide sequence ID" value="NZ_CADIJM010000001.1"/>
</dbReference>
<dbReference type="GO" id="GO:1904680">
    <property type="term" value="F:peptide transmembrane transporter activity"/>
    <property type="evidence" value="ECO:0007669"/>
    <property type="project" value="TreeGrafter"/>
</dbReference>
<evidence type="ECO:0000256" key="2">
    <source>
        <dbReference type="ARBA" id="ARBA00022729"/>
    </source>
</evidence>
<dbReference type="CDD" id="cd08517">
    <property type="entry name" value="PBP2_NikA_DppA_OppA_like_13"/>
    <property type="match status" value="1"/>
</dbReference>
<keyword evidence="2 3" id="KW-0732">Signal</keyword>
<feature type="signal peptide" evidence="3">
    <location>
        <begin position="1"/>
        <end position="26"/>
    </location>
</feature>
<dbReference type="AlphaFoldDB" id="A0A6S6Z5H2"/>
<protein>
    <submittedName>
        <fullName evidence="5">Glutathione-binding protein GsiB</fullName>
    </submittedName>
</protein>
<dbReference type="Proteomes" id="UP000494214">
    <property type="component" value="Unassembled WGS sequence"/>
</dbReference>
<keyword evidence="6" id="KW-1185">Reference proteome</keyword>
<evidence type="ECO:0000313" key="6">
    <source>
        <dbReference type="Proteomes" id="UP000494214"/>
    </source>
</evidence>
<dbReference type="Pfam" id="PF00496">
    <property type="entry name" value="SBP_bac_5"/>
    <property type="match status" value="1"/>
</dbReference>
<dbReference type="PANTHER" id="PTHR30290:SF38">
    <property type="entry name" value="D,D-DIPEPTIDE-BINDING PERIPLASMIC PROTEIN DDPA-RELATED"/>
    <property type="match status" value="1"/>
</dbReference>
<dbReference type="EMBL" id="CADIJM010000001">
    <property type="protein sequence ID" value="CAB3655594.1"/>
    <property type="molecule type" value="Genomic_DNA"/>
</dbReference>
<evidence type="ECO:0000256" key="1">
    <source>
        <dbReference type="ARBA" id="ARBA00005695"/>
    </source>
</evidence>